<dbReference type="Pfam" id="PF12814">
    <property type="entry name" value="Mcp5_PH"/>
    <property type="match status" value="1"/>
</dbReference>
<feature type="region of interest" description="Disordered" evidence="1">
    <location>
        <begin position="1342"/>
        <end position="1388"/>
    </location>
</feature>
<dbReference type="GO" id="GO:0005938">
    <property type="term" value="C:cell cortex"/>
    <property type="evidence" value="ECO:0007669"/>
    <property type="project" value="InterPro"/>
</dbReference>
<feature type="region of interest" description="Disordered" evidence="1">
    <location>
        <begin position="314"/>
        <end position="344"/>
    </location>
</feature>
<feature type="compositionally biased region" description="Pro residues" evidence="1">
    <location>
        <begin position="522"/>
        <end position="535"/>
    </location>
</feature>
<dbReference type="InterPro" id="IPR053005">
    <property type="entry name" value="Nuclear_Pos-Cytoskel_Interact"/>
</dbReference>
<keyword evidence="4" id="KW-1185">Reference proteome</keyword>
<feature type="compositionally biased region" description="Polar residues" evidence="1">
    <location>
        <begin position="492"/>
        <end position="510"/>
    </location>
</feature>
<dbReference type="PANTHER" id="PTHR28190:SF2">
    <property type="entry name" value="MIGRATION PROTEIN, PUTATIVE (AFU_ORTHOLOGUE AFUA_2G07730)-RELATED"/>
    <property type="match status" value="1"/>
</dbReference>
<organism evidence="3 4">
    <name type="scientific">Hymenoscyphus albidus</name>
    <dbReference type="NCBI Taxonomy" id="595503"/>
    <lineage>
        <taxon>Eukaryota</taxon>
        <taxon>Fungi</taxon>
        <taxon>Dikarya</taxon>
        <taxon>Ascomycota</taxon>
        <taxon>Pezizomycotina</taxon>
        <taxon>Leotiomycetes</taxon>
        <taxon>Helotiales</taxon>
        <taxon>Helotiaceae</taxon>
        <taxon>Hymenoscyphus</taxon>
    </lineage>
</organism>
<accession>A0A9N9Q2B2</accession>
<dbReference type="EMBL" id="CAJVRM010000201">
    <property type="protein sequence ID" value="CAG8977025.1"/>
    <property type="molecule type" value="Genomic_DNA"/>
</dbReference>
<feature type="compositionally biased region" description="Low complexity" evidence="1">
    <location>
        <begin position="228"/>
        <end position="240"/>
    </location>
</feature>
<feature type="compositionally biased region" description="Acidic residues" evidence="1">
    <location>
        <begin position="1"/>
        <end position="10"/>
    </location>
</feature>
<feature type="region of interest" description="Disordered" evidence="1">
    <location>
        <begin position="405"/>
        <end position="560"/>
    </location>
</feature>
<protein>
    <recommendedName>
        <fullName evidence="2">Pleckstrin homology domain-containing protein</fullName>
    </recommendedName>
</protein>
<feature type="region of interest" description="Disordered" evidence="1">
    <location>
        <begin position="228"/>
        <end position="252"/>
    </location>
</feature>
<evidence type="ECO:0000313" key="3">
    <source>
        <dbReference type="EMBL" id="CAG8977025.1"/>
    </source>
</evidence>
<feature type="region of interest" description="Disordered" evidence="1">
    <location>
        <begin position="1150"/>
        <end position="1265"/>
    </location>
</feature>
<dbReference type="InterPro" id="IPR024774">
    <property type="entry name" value="PH_dom-Mcp5-type"/>
</dbReference>
<feature type="compositionally biased region" description="Acidic residues" evidence="1">
    <location>
        <begin position="695"/>
        <end position="709"/>
    </location>
</feature>
<evidence type="ECO:0000259" key="2">
    <source>
        <dbReference type="Pfam" id="PF12814"/>
    </source>
</evidence>
<feature type="compositionally biased region" description="Polar residues" evidence="1">
    <location>
        <begin position="1162"/>
        <end position="1181"/>
    </location>
</feature>
<feature type="compositionally biased region" description="Pro residues" evidence="1">
    <location>
        <begin position="546"/>
        <end position="555"/>
    </location>
</feature>
<dbReference type="GO" id="GO:0005739">
    <property type="term" value="C:mitochondrion"/>
    <property type="evidence" value="ECO:0007669"/>
    <property type="project" value="TreeGrafter"/>
</dbReference>
<reference evidence="3" key="1">
    <citation type="submission" date="2021-07" db="EMBL/GenBank/DDBJ databases">
        <authorList>
            <person name="Durling M."/>
        </authorList>
    </citation>
    <scope>NUCLEOTIDE SEQUENCE</scope>
</reference>
<evidence type="ECO:0000313" key="4">
    <source>
        <dbReference type="Proteomes" id="UP000701801"/>
    </source>
</evidence>
<feature type="compositionally biased region" description="Low complexity" evidence="1">
    <location>
        <begin position="42"/>
        <end position="56"/>
    </location>
</feature>
<dbReference type="OrthoDB" id="2149224at2759"/>
<feature type="region of interest" description="Disordered" evidence="1">
    <location>
        <begin position="1"/>
        <end position="74"/>
    </location>
</feature>
<feature type="compositionally biased region" description="Polar residues" evidence="1">
    <location>
        <begin position="411"/>
        <end position="423"/>
    </location>
</feature>
<sequence length="1400" mass="153860">MTAWETEDEYAAAATASLPPPADIPHRTPSRASRSSKKSSRQKSISPAPSSSPLLSARRDTKDIAQDESISILDPRRFTPTLHANLVSEILALRRDQEEKLKTIENLEDILHTTQEENEQYQEAAAIASKEIRGLKRQVAVLEDGGLYNASELAKERDEAVDSNAEFKKRLDVAQKKIRSQEDDSVRVHDLWAQDKDNWEEEKRKLERKAHVAEGRLKTVLEEVAAYQAARQQQQQQQQQPDSDVEKDSDHNDAASVRTMSMTNSVRYSILSGPNGYGGVQINGNGMSLADELNFDDDDDDTQTEYDGGRESVLQMRHQRTQSRESTFSRAHRRNQSHESMMRSGSIMRRRLLAKQLEHGILESDETVSAPVPKVEYTDTGVQFSPPPSPQQPVAEAPPIAEDLPALETNGAPSRPNSVQRMSRQWENETQPREWEVEANQRRKRVNPYPSLTIDPPSVGSMVSAASQTVEDPLSPPRTPVSPTRAFPAPPMQTQVVQARETASTSTQTNVEDREALGDVPPTSPRQAPPPPPILVPSIQLHPPNDSSPPSPREPVLPQYFKDAACQVTMQAPIPSRSVSVQTEEIRVDQRIKLLPPHLQPLSISSTPPSPEPTEENQRFSPVPGNLPPRNPRRVMTPRVSLEQDIPSSPPSFSDIETRDTYPGNNDDGPLAKGKGSVRRPPRISSLFAGFENVSSDDADDFEDGDMSDSDYRTALSAPRPSRGSKRHTMSPTSVPEDSELTEVTTKMMPGPGRSALKLAGLFGHENETQGEYGSVKFMAATQRNPSRPVRQLDKPLTLVSSTKPNPMRRAALISSGVAAHRGRSESPLPDAVGEPPFPIPLRASSRRPPPFSANSTPGDRSPTWGRGSGVPYRTNSVRKVRSAAALPRGNRAYRRQDSHSPPPMSPSTEGPESPRLPPMPENELTSPACMRDTGSGRYRPRHRQQLSVTTAYTANTAYTASTSNTGPASVANSNQATTVVDAIAQTMVGEWMFKYVRRRKSFGVADAGGMDGDGVNGVRHKRWVWLAPYERAVMWSSKQPTSGSALMGKTGRKLTIQSVLDVKDDNPPPKGTPAIFDRSILILTPARALKFTATSAERHYIWLTALSFLAHSTQAVPEIVAPVNPSRQPALPDFEPPRVNNHRIRRNPIRDSIRVAKGKGKTSSVRSGPTSVHSAQSAEQSIREEASFYTSRSDGGLPPADPPIVPRFPERGDRSFGGPPLTHTRKRSNTGSRFGPPSSYRGFSAPQSGYAPPPSTAGMSVGTSGSSDIYNSKAPSSVSGYTAVSGLSSVRSSEASNRPGAVVNNFFDAVGTVRMEAFISPMAHTQFDDDPDEKDEMDMVLQHRKHSRERRRRSRNRDSFYSARGRTSDDLYGGSRTAGEEDYGHFDTNNFSLDPFRGF</sequence>
<evidence type="ECO:0000256" key="1">
    <source>
        <dbReference type="SAM" id="MobiDB-lite"/>
    </source>
</evidence>
<dbReference type="GO" id="GO:0032065">
    <property type="term" value="P:maintenance of protein location in cell cortex"/>
    <property type="evidence" value="ECO:0007669"/>
    <property type="project" value="InterPro"/>
</dbReference>
<feature type="domain" description="Pleckstrin homology" evidence="2">
    <location>
        <begin position="980"/>
        <end position="1113"/>
    </location>
</feature>
<feature type="region of interest" description="Disordered" evidence="1">
    <location>
        <begin position="592"/>
        <end position="752"/>
    </location>
</feature>
<comment type="caution">
    <text evidence="3">The sequence shown here is derived from an EMBL/GenBank/DDBJ whole genome shotgun (WGS) entry which is preliminary data.</text>
</comment>
<name>A0A9N9Q2B2_9HELO</name>
<dbReference type="GO" id="GO:0005543">
    <property type="term" value="F:phospholipid binding"/>
    <property type="evidence" value="ECO:0007669"/>
    <property type="project" value="InterPro"/>
</dbReference>
<feature type="compositionally biased region" description="Basic and acidic residues" evidence="1">
    <location>
        <begin position="424"/>
        <end position="441"/>
    </location>
</feature>
<feature type="compositionally biased region" description="Basic residues" evidence="1">
    <location>
        <begin position="1343"/>
        <end position="1356"/>
    </location>
</feature>
<dbReference type="GO" id="GO:0000226">
    <property type="term" value="P:microtubule cytoskeleton organization"/>
    <property type="evidence" value="ECO:0007669"/>
    <property type="project" value="TreeGrafter"/>
</dbReference>
<proteinExistence type="predicted"/>
<gene>
    <name evidence="3" type="ORF">HYALB_00008883</name>
</gene>
<dbReference type="Proteomes" id="UP000701801">
    <property type="component" value="Unassembled WGS sequence"/>
</dbReference>
<dbReference type="GO" id="GO:0015631">
    <property type="term" value="F:tubulin binding"/>
    <property type="evidence" value="ECO:0007669"/>
    <property type="project" value="TreeGrafter"/>
</dbReference>
<feature type="region of interest" description="Disordered" evidence="1">
    <location>
        <begin position="817"/>
        <end position="928"/>
    </location>
</feature>
<dbReference type="PANTHER" id="PTHR28190">
    <property type="entry name" value="NUCLEAR MIGRATION PROTEIN NUM1"/>
    <property type="match status" value="1"/>
</dbReference>